<comment type="caution">
    <text evidence="2">The sequence shown here is derived from an EMBL/GenBank/DDBJ whole genome shotgun (WGS) entry which is preliminary data.</text>
</comment>
<evidence type="ECO:0000256" key="1">
    <source>
        <dbReference type="SAM" id="MobiDB-lite"/>
    </source>
</evidence>
<gene>
    <name evidence="2" type="ORF">BLNAU_502</name>
</gene>
<organism evidence="2 3">
    <name type="scientific">Blattamonas nauphoetae</name>
    <dbReference type="NCBI Taxonomy" id="2049346"/>
    <lineage>
        <taxon>Eukaryota</taxon>
        <taxon>Metamonada</taxon>
        <taxon>Preaxostyla</taxon>
        <taxon>Oxymonadida</taxon>
        <taxon>Blattamonas</taxon>
    </lineage>
</organism>
<feature type="region of interest" description="Disordered" evidence="1">
    <location>
        <begin position="204"/>
        <end position="260"/>
    </location>
</feature>
<feature type="compositionally biased region" description="Basic and acidic residues" evidence="1">
    <location>
        <begin position="968"/>
        <end position="997"/>
    </location>
</feature>
<feature type="region of interest" description="Disordered" evidence="1">
    <location>
        <begin position="901"/>
        <end position="1019"/>
    </location>
</feature>
<protein>
    <submittedName>
        <fullName evidence="2">Uncharacterized protein</fullName>
    </submittedName>
</protein>
<keyword evidence="3" id="KW-1185">Reference proteome</keyword>
<evidence type="ECO:0000313" key="2">
    <source>
        <dbReference type="EMBL" id="KAK2964585.1"/>
    </source>
</evidence>
<feature type="compositionally biased region" description="Low complexity" evidence="1">
    <location>
        <begin position="933"/>
        <end position="945"/>
    </location>
</feature>
<feature type="region of interest" description="Disordered" evidence="1">
    <location>
        <begin position="599"/>
        <end position="621"/>
    </location>
</feature>
<feature type="region of interest" description="Disordered" evidence="1">
    <location>
        <begin position="327"/>
        <end position="360"/>
    </location>
</feature>
<accession>A0ABQ9YLF0</accession>
<reference evidence="2 3" key="1">
    <citation type="journal article" date="2022" name="bioRxiv">
        <title>Genomics of Preaxostyla Flagellates Illuminates Evolutionary Transitions and the Path Towards Mitochondrial Loss.</title>
        <authorList>
            <person name="Novak L.V.F."/>
            <person name="Treitli S.C."/>
            <person name="Pyrih J."/>
            <person name="Halakuc P."/>
            <person name="Pipaliya S.V."/>
            <person name="Vacek V."/>
            <person name="Brzon O."/>
            <person name="Soukal P."/>
            <person name="Eme L."/>
            <person name="Dacks J.B."/>
            <person name="Karnkowska A."/>
            <person name="Elias M."/>
            <person name="Hampl V."/>
        </authorList>
    </citation>
    <scope>NUCLEOTIDE SEQUENCE [LARGE SCALE GENOMIC DNA]</scope>
    <source>
        <strain evidence="2">NAU3</strain>
        <tissue evidence="2">Gut</tissue>
    </source>
</reference>
<evidence type="ECO:0000313" key="3">
    <source>
        <dbReference type="Proteomes" id="UP001281761"/>
    </source>
</evidence>
<dbReference type="EMBL" id="JARBJD010000002">
    <property type="protein sequence ID" value="KAK2964585.1"/>
    <property type="molecule type" value="Genomic_DNA"/>
</dbReference>
<feature type="compositionally biased region" description="Polar residues" evidence="1">
    <location>
        <begin position="343"/>
        <end position="356"/>
    </location>
</feature>
<feature type="region of interest" description="Disordered" evidence="1">
    <location>
        <begin position="853"/>
        <end position="880"/>
    </location>
</feature>
<feature type="compositionally biased region" description="Polar residues" evidence="1">
    <location>
        <begin position="234"/>
        <end position="257"/>
    </location>
</feature>
<name>A0ABQ9YLF0_9EUKA</name>
<feature type="compositionally biased region" description="Polar residues" evidence="1">
    <location>
        <begin position="607"/>
        <end position="621"/>
    </location>
</feature>
<feature type="region of interest" description="Disordered" evidence="1">
    <location>
        <begin position="72"/>
        <end position="106"/>
    </location>
</feature>
<feature type="compositionally biased region" description="Basic and acidic residues" evidence="1">
    <location>
        <begin position="1006"/>
        <end position="1019"/>
    </location>
</feature>
<feature type="compositionally biased region" description="Polar residues" evidence="1">
    <location>
        <begin position="853"/>
        <end position="879"/>
    </location>
</feature>
<dbReference type="Proteomes" id="UP001281761">
    <property type="component" value="Unassembled WGS sequence"/>
</dbReference>
<sequence length="1224" mass="137206">MNHLFCLVPLRCLELESCSIRSFTARFGKEECPLDQPKIRDGLFLVHVPPAPFPLLVQPIIPPTLLTNPLYSIPPGQPLATPHNPTPSPSQGSQSPSLNVPPTFGESPVFALTSHPKVVGEVPQGPMAEEPPPTEMELKIHLPTATPPHHSFPMFASPSPLIASSPELVGLLGVEIKEWMREDDLSPENASQTVEDQQIDLFDIPSLDNKEDDPTTYQVPRDPAIKKQKRSEPTLRSSLLSNPSAISVSDVQNSTTDDGSDSHIATFLNSFDNDNNNPANSLSQSRVKIIDDSVFDIDEDFAENKSVSTILTVLRILHEEIDERLASIPPQDPGEALTHPLDSPSSGEVLSGSGNLVMTRPQRPPAILRDEWDDEDEWMEEEQDDCDQLTYENSLYQIIDDILHQAEAKSAAQITLFSRKAQQIGIGQVLSTPTNSPSLGVVDLDDESDEAPFSLLQMSVPSITKAIESSSPFSLRPFLSTLQRLTLPSLQKSEGPKLEKSLIPTASVDESNPPVSEDSSNNTTFITINVDGFRYYDYAVSDFRFDRISTSNQVKRSDFPRLNHQEEWEGRELALIPKRSKLSFKSENHRSQWSLFEESGKDHSAISPDQIQSKDSGSAQTKKIVADNTELRPQAVRPTPKHSMLRFLPVVTKTANNTPKGPTRFLSDARLSLSPIHQDRVSFPSSPRLSPFLRQLTPPTQSMFSVANLHQFSTNAQISFVQTSTPGILSARVLREANKLLSSTERINEKTRSRWNRDNVRSSQVAMDELIVSTRTLLDEWNWIFQKLNAMKNGVIIVDDEKEPIEKPQEPRPAFFSPTQPHTHHVVQPRIFVPPNLSTQPVLNAVATPVLATSRSSPTNHPNSSAYSQHQQLTQTVVQSLSHPSSNVLSSFTYLPQTRTSTPNPLFSSIPHRISPQRTFSGRFQPRARQIDQTLTSSASTQSLLGMRMGDSRHQLSGKKRTTTAGGERSEQDDQEARKSVQDILSDRRKELQREGRLQQSGNTARVEKEDQVDDAEKTKENLAMVDVITSMLDEWQIIQKSEKKESLRKKERDEPSQSCDVFARRSEILQEVRDTLYQIEADESNRPPRDRTSALRNSEWEWTTILKPVQLGSLPWLVNKPVEVKKDSGKVETDVEESEKEDQKAILDRNRRTLSQICLKQLETVMSKQHQHFKECYAKLFKITRQLIINMDTVLIDPEATTTIVSKQLGTVLELYNDNSGIN</sequence>
<proteinExistence type="predicted"/>